<dbReference type="Proteomes" id="UP000655443">
    <property type="component" value="Unassembled WGS sequence"/>
</dbReference>
<dbReference type="AlphaFoldDB" id="A0A918YTH1"/>
<reference evidence="1" key="2">
    <citation type="submission" date="2020-09" db="EMBL/GenBank/DDBJ databases">
        <authorList>
            <person name="Sun Q."/>
            <person name="Ohkuma M."/>
        </authorList>
    </citation>
    <scope>NUCLEOTIDE SEQUENCE</scope>
    <source>
        <strain evidence="1">JCM 4714</strain>
    </source>
</reference>
<reference evidence="1" key="1">
    <citation type="journal article" date="2014" name="Int. J. Syst. Evol. Microbiol.">
        <title>Complete genome sequence of Corynebacterium casei LMG S-19264T (=DSM 44701T), isolated from a smear-ripened cheese.</title>
        <authorList>
            <consortium name="US DOE Joint Genome Institute (JGI-PGF)"/>
            <person name="Walter F."/>
            <person name="Albersmeier A."/>
            <person name="Kalinowski J."/>
            <person name="Ruckert C."/>
        </authorList>
    </citation>
    <scope>NUCLEOTIDE SEQUENCE</scope>
    <source>
        <strain evidence="1">JCM 4714</strain>
    </source>
</reference>
<sequence>MDLAFVQSGLLERFLDSDVISAADVAVLLKRRGVLDGTPVFLEKETQMPVPPLCEYGRYLSTALLDETTLKDYGRAVGRLDDHLAGLPGQAAYARKSRTAGTS</sequence>
<accession>A0A918YTH1</accession>
<proteinExistence type="predicted"/>
<evidence type="ECO:0000313" key="2">
    <source>
        <dbReference type="Proteomes" id="UP000655443"/>
    </source>
</evidence>
<protein>
    <submittedName>
        <fullName evidence="1">Uncharacterized protein</fullName>
    </submittedName>
</protein>
<evidence type="ECO:0000313" key="1">
    <source>
        <dbReference type="EMBL" id="GHE14819.1"/>
    </source>
</evidence>
<gene>
    <name evidence="1" type="ORF">GCM10010339_87460</name>
</gene>
<organism evidence="1 2">
    <name type="scientific">Streptomyces alanosinicus</name>
    <dbReference type="NCBI Taxonomy" id="68171"/>
    <lineage>
        <taxon>Bacteria</taxon>
        <taxon>Bacillati</taxon>
        <taxon>Actinomycetota</taxon>
        <taxon>Actinomycetes</taxon>
        <taxon>Kitasatosporales</taxon>
        <taxon>Streptomycetaceae</taxon>
        <taxon>Streptomyces</taxon>
    </lineage>
</organism>
<name>A0A918YTH1_9ACTN</name>
<dbReference type="EMBL" id="BMVG01000054">
    <property type="protein sequence ID" value="GHE14819.1"/>
    <property type="molecule type" value="Genomic_DNA"/>
</dbReference>
<comment type="caution">
    <text evidence="1">The sequence shown here is derived from an EMBL/GenBank/DDBJ whole genome shotgun (WGS) entry which is preliminary data.</text>
</comment>
<dbReference type="RefSeq" id="WP_189959089.1">
    <property type="nucleotide sequence ID" value="NZ_BMVG01000054.1"/>
</dbReference>
<keyword evidence="2" id="KW-1185">Reference proteome</keyword>